<name>A0A484KEB3_9ASTE</name>
<feature type="compositionally biased region" description="Basic and acidic residues" evidence="1">
    <location>
        <begin position="109"/>
        <end position="121"/>
    </location>
</feature>
<proteinExistence type="predicted"/>
<accession>A0A484KEB3</accession>
<evidence type="ECO:0000256" key="1">
    <source>
        <dbReference type="SAM" id="MobiDB-lite"/>
    </source>
</evidence>
<dbReference type="AlphaFoldDB" id="A0A484KEB3"/>
<reference evidence="2 3" key="1">
    <citation type="submission" date="2018-04" db="EMBL/GenBank/DDBJ databases">
        <authorList>
            <person name="Vogel A."/>
        </authorList>
    </citation>
    <scope>NUCLEOTIDE SEQUENCE [LARGE SCALE GENOMIC DNA]</scope>
</reference>
<dbReference type="Proteomes" id="UP000595140">
    <property type="component" value="Unassembled WGS sequence"/>
</dbReference>
<dbReference type="EMBL" id="OOIL02000370">
    <property type="protein sequence ID" value="VFQ64163.1"/>
    <property type="molecule type" value="Genomic_DNA"/>
</dbReference>
<gene>
    <name evidence="2" type="ORF">CCAM_LOCUS5939</name>
</gene>
<evidence type="ECO:0000313" key="2">
    <source>
        <dbReference type="EMBL" id="VFQ64163.1"/>
    </source>
</evidence>
<feature type="compositionally biased region" description="Basic and acidic residues" evidence="1">
    <location>
        <begin position="90"/>
        <end position="100"/>
    </location>
</feature>
<evidence type="ECO:0000313" key="3">
    <source>
        <dbReference type="Proteomes" id="UP000595140"/>
    </source>
</evidence>
<keyword evidence="3" id="KW-1185">Reference proteome</keyword>
<protein>
    <submittedName>
        <fullName evidence="2">Uncharacterized protein</fullName>
    </submittedName>
</protein>
<feature type="region of interest" description="Disordered" evidence="1">
    <location>
        <begin position="90"/>
        <end position="135"/>
    </location>
</feature>
<sequence>MEISSMHAQHAQGIVIRSGIKRKLFRSFGGEKMKLTRKEVVASLRAAAGLPSQEEIFSISPYSDVEDSPIVSKNEFGRSLKFSLKGLAEKSPMKSKDYGKKSSNKKYGKNNDEMRTYKGEEPDSSPIAGSSTEGRCFSNQAGVVFRYGCC</sequence>
<dbReference type="OrthoDB" id="1738847at2759"/>
<organism evidence="2 3">
    <name type="scientific">Cuscuta campestris</name>
    <dbReference type="NCBI Taxonomy" id="132261"/>
    <lineage>
        <taxon>Eukaryota</taxon>
        <taxon>Viridiplantae</taxon>
        <taxon>Streptophyta</taxon>
        <taxon>Embryophyta</taxon>
        <taxon>Tracheophyta</taxon>
        <taxon>Spermatophyta</taxon>
        <taxon>Magnoliopsida</taxon>
        <taxon>eudicotyledons</taxon>
        <taxon>Gunneridae</taxon>
        <taxon>Pentapetalae</taxon>
        <taxon>asterids</taxon>
        <taxon>lamiids</taxon>
        <taxon>Solanales</taxon>
        <taxon>Convolvulaceae</taxon>
        <taxon>Cuscuteae</taxon>
        <taxon>Cuscuta</taxon>
        <taxon>Cuscuta subgen. Grammica</taxon>
        <taxon>Cuscuta sect. Cleistogrammica</taxon>
    </lineage>
</organism>